<keyword evidence="6" id="KW-1185">Reference proteome</keyword>
<dbReference type="OrthoDB" id="9774290at2"/>
<dbReference type="Pfam" id="PF02595">
    <property type="entry name" value="Gly_kinase"/>
    <property type="match status" value="1"/>
</dbReference>
<dbReference type="Proteomes" id="UP000267223">
    <property type="component" value="Unassembled WGS sequence"/>
</dbReference>
<evidence type="ECO:0000256" key="3">
    <source>
        <dbReference type="ARBA" id="ARBA00022777"/>
    </source>
</evidence>
<dbReference type="SUPFAM" id="SSF110738">
    <property type="entry name" value="Glycerate kinase I"/>
    <property type="match status" value="1"/>
</dbReference>
<comment type="similarity">
    <text evidence="1 4">Belongs to the glycerate kinase type-1 family.</text>
</comment>
<dbReference type="NCBIfam" id="TIGR00045">
    <property type="entry name" value="glycerate kinase"/>
    <property type="match status" value="1"/>
</dbReference>
<evidence type="ECO:0000313" key="6">
    <source>
        <dbReference type="Proteomes" id="UP000267223"/>
    </source>
</evidence>
<organism evidence="5 6">
    <name type="scientific">Hanamia caeni</name>
    <dbReference type="NCBI Taxonomy" id="2294116"/>
    <lineage>
        <taxon>Bacteria</taxon>
        <taxon>Pseudomonadati</taxon>
        <taxon>Bacteroidota</taxon>
        <taxon>Chitinophagia</taxon>
        <taxon>Chitinophagales</taxon>
        <taxon>Chitinophagaceae</taxon>
        <taxon>Hanamia</taxon>
    </lineage>
</organism>
<evidence type="ECO:0000256" key="4">
    <source>
        <dbReference type="PIRNR" id="PIRNR006078"/>
    </source>
</evidence>
<dbReference type="Gene3D" id="3.90.1510.10">
    <property type="entry name" value="Glycerate kinase, domain 2"/>
    <property type="match status" value="1"/>
</dbReference>
<dbReference type="AlphaFoldDB" id="A0A3M9NAA8"/>
<dbReference type="InterPro" id="IPR018197">
    <property type="entry name" value="Glycerate_kinase_RE-like"/>
</dbReference>
<dbReference type="InterPro" id="IPR018193">
    <property type="entry name" value="Glyc_kinase_flavodox-like_fold"/>
</dbReference>
<reference evidence="5 6" key="1">
    <citation type="submission" date="2018-11" db="EMBL/GenBank/DDBJ databases">
        <title>Draft genome sequence of Ferruginibacter sp. BO-59.</title>
        <authorList>
            <person name="Im W.T."/>
        </authorList>
    </citation>
    <scope>NUCLEOTIDE SEQUENCE [LARGE SCALE GENOMIC DNA]</scope>
    <source>
        <strain evidence="5 6">BO-59</strain>
    </source>
</reference>
<dbReference type="PANTHER" id="PTHR21599:SF0">
    <property type="entry name" value="GLYCERATE KINASE"/>
    <property type="match status" value="1"/>
</dbReference>
<dbReference type="InterPro" id="IPR004381">
    <property type="entry name" value="Glycerate_kinase"/>
</dbReference>
<dbReference type="RefSeq" id="WP_123121788.1">
    <property type="nucleotide sequence ID" value="NZ_RJJR01000014.1"/>
</dbReference>
<evidence type="ECO:0000256" key="1">
    <source>
        <dbReference type="ARBA" id="ARBA00006284"/>
    </source>
</evidence>
<accession>A0A3M9NAA8</accession>
<keyword evidence="3 4" id="KW-0418">Kinase</keyword>
<gene>
    <name evidence="5" type="ORF">EFY79_16265</name>
</gene>
<dbReference type="GO" id="GO:0008887">
    <property type="term" value="F:glycerate kinase activity"/>
    <property type="evidence" value="ECO:0007669"/>
    <property type="project" value="UniProtKB-UniRule"/>
</dbReference>
<sequence>MHIVIAPNAFKGSLSAGQVAQHIAAGLKKSKLTCSLKLIPIADGGDGTAHLISKKLSAKSIKIFVHDPLGKKILSAFAWENKSKTAIIELADASGIRLLKKENLNPLKANTRGTGELIKAALDKGAKKIIIGVGGSATVDGASGLLDELGVHFLDNSGKKITEFPKGLLALNRVDTKEIDARLKECEIIVLCDVTNKLLGKNGAAAVFGPQKGADKKAVSLLEKCLHQMNKIVQKDVQSTMDAYTHGGSAGGVAAGLAAFAHAKLVSGISYFLDVVQFERDLKNADLVITAEGKVDSQTLEGKGPFGVAQKALQHAIPVVILAGAVPVNFNKELHQFFDAIFPISNEPARLDEAISNTASNLERTAFEIGNLLALNIFKRKNK</sequence>
<dbReference type="InterPro" id="IPR036129">
    <property type="entry name" value="Glycerate_kinase_sf"/>
</dbReference>
<dbReference type="PANTHER" id="PTHR21599">
    <property type="entry name" value="GLYCERATE KINASE"/>
    <property type="match status" value="1"/>
</dbReference>
<comment type="caution">
    <text evidence="5">The sequence shown here is derived from an EMBL/GenBank/DDBJ whole genome shotgun (WGS) entry which is preliminary data.</text>
</comment>
<dbReference type="PIRSF" id="PIRSF006078">
    <property type="entry name" value="GlxK"/>
    <property type="match status" value="1"/>
</dbReference>
<evidence type="ECO:0000313" key="5">
    <source>
        <dbReference type="EMBL" id="RNI34247.1"/>
    </source>
</evidence>
<evidence type="ECO:0000256" key="2">
    <source>
        <dbReference type="ARBA" id="ARBA00022679"/>
    </source>
</evidence>
<dbReference type="GO" id="GO:0031388">
    <property type="term" value="P:organic acid phosphorylation"/>
    <property type="evidence" value="ECO:0007669"/>
    <property type="project" value="UniProtKB-UniRule"/>
</dbReference>
<protein>
    <submittedName>
        <fullName evidence="5">Glycerate kinase</fullName>
    </submittedName>
</protein>
<keyword evidence="2 4" id="KW-0808">Transferase</keyword>
<proteinExistence type="inferred from homology"/>
<name>A0A3M9NAA8_9BACT</name>
<dbReference type="Gene3D" id="3.40.50.10350">
    <property type="entry name" value="Glycerate kinase, domain 1"/>
    <property type="match status" value="1"/>
</dbReference>
<dbReference type="EMBL" id="RJJR01000014">
    <property type="protein sequence ID" value="RNI34247.1"/>
    <property type="molecule type" value="Genomic_DNA"/>
</dbReference>